<organism evidence="1 2">
    <name type="scientific">Giardia intestinalis (strain P15)</name>
    <name type="common">Giardia lamblia</name>
    <dbReference type="NCBI Taxonomy" id="658858"/>
    <lineage>
        <taxon>Eukaryota</taxon>
        <taxon>Metamonada</taxon>
        <taxon>Diplomonadida</taxon>
        <taxon>Hexamitidae</taxon>
        <taxon>Giardiinae</taxon>
        <taxon>Giardia</taxon>
    </lineage>
</organism>
<dbReference type="VEuPathDB" id="GiardiaDB:GLP15_1939"/>
<reference evidence="1 2" key="1">
    <citation type="journal article" date="2010" name="BMC Genomics">
        <title>Genome analysis and comparative genomics of a Giardia intestinalis assemblage E isolate.</title>
        <authorList>
            <person name="Jerlstrom-Hultqvist J."/>
            <person name="Franzen O."/>
            <person name="Ankarklev J."/>
            <person name="Xu F."/>
            <person name="Nohynkova E."/>
            <person name="Andersson J.O."/>
            <person name="Svard S.G."/>
            <person name="Andersson B."/>
        </authorList>
    </citation>
    <scope>NUCLEOTIDE SEQUENCE [LARGE SCALE GENOMIC DNA]</scope>
    <source>
        <strain evidence="1 2">P15</strain>
    </source>
</reference>
<protein>
    <submittedName>
        <fullName evidence="1">Uncharacterized protein</fullName>
    </submittedName>
</protein>
<sequence>MGERIRIFDKTVDTLEADMVVFEHAGVSYAFRVDMNVVDNMDALNHEYNILRTRPTAAEVDAEIKKLEKQAKQRKPRSSSGNSELELKVSRLREVCTTLAGILAERKGVEVGRIYQLFNITSF</sequence>
<gene>
    <name evidence="1" type="ORF">GLP15_1939</name>
</gene>
<dbReference type="OMA" id="GRIYQLF"/>
<evidence type="ECO:0000313" key="2">
    <source>
        <dbReference type="Proteomes" id="UP000008974"/>
    </source>
</evidence>
<comment type="caution">
    <text evidence="1">The sequence shown here is derived from an EMBL/GenBank/DDBJ whole genome shotgun (WGS) entry which is preliminary data.</text>
</comment>
<accession>E1F640</accession>
<dbReference type="OrthoDB" id="10251701at2759"/>
<dbReference type="AlphaFoldDB" id="E1F640"/>
<proteinExistence type="predicted"/>
<dbReference type="Proteomes" id="UP000008974">
    <property type="component" value="Unassembled WGS sequence"/>
</dbReference>
<dbReference type="EMBL" id="ACVC01000194">
    <property type="protein sequence ID" value="EFO62103.1"/>
    <property type="molecule type" value="Genomic_DNA"/>
</dbReference>
<evidence type="ECO:0000313" key="1">
    <source>
        <dbReference type="EMBL" id="EFO62103.1"/>
    </source>
</evidence>
<name>E1F640_GIAIA</name>